<dbReference type="Gene3D" id="2.60.120.260">
    <property type="entry name" value="Galactose-binding domain-like"/>
    <property type="match status" value="1"/>
</dbReference>
<dbReference type="EMBL" id="MF405918">
    <property type="protein sequence ID" value="QKU34437.1"/>
    <property type="molecule type" value="Genomic_DNA"/>
</dbReference>
<dbReference type="InterPro" id="IPR003305">
    <property type="entry name" value="CenC_carb-bd"/>
</dbReference>
<reference evidence="3" key="1">
    <citation type="submission" date="2017-06" db="EMBL/GenBank/DDBJ databases">
        <authorList>
            <person name="Assis F.L."/>
            <person name="Abrahao J.S."/>
            <person name="Silva L."/>
            <person name="Khalil J.B."/>
            <person name="Rodrigues R."/>
            <person name="Silva L.S."/>
            <person name="Boratto P."/>
            <person name="Andrade M."/>
            <person name="Kroon E.G."/>
            <person name="Ribeiro B."/>
            <person name="Bergier I."/>
            <person name="Seligmann H."/>
            <person name="Ghigo E."/>
            <person name="Colson P."/>
            <person name="Levasseur A."/>
            <person name="Raoult D."/>
            <person name="Scola B.L."/>
        </authorList>
    </citation>
    <scope>NUCLEOTIDE SEQUENCE</scope>
    <source>
        <strain evidence="3">Deep ocean</strain>
    </source>
</reference>
<keyword evidence="1" id="KW-0378">Hydrolase</keyword>
<reference evidence="3" key="2">
    <citation type="journal article" date="2018" name="Nat. Commun.">
        <title>Tailed giant Tupanvirus possesses the most complete translational apparatus of the known virosphere.</title>
        <authorList>
            <person name="Abrahao J."/>
            <person name="Silva L."/>
            <person name="Silva L.S."/>
            <person name="Khalil J.Y.B."/>
            <person name="Rodrigues R."/>
            <person name="Arantes T."/>
            <person name="Assis F."/>
            <person name="Boratto P."/>
            <person name="Andrade M."/>
            <person name="Kroon E.G."/>
            <person name="Ribeiro B."/>
            <person name="Bergier I."/>
            <person name="Seligmann H."/>
            <person name="Ghigo E."/>
            <person name="Colson P."/>
            <person name="Levasseur A."/>
            <person name="Kroemer G."/>
            <person name="Raoult D."/>
            <person name="La Scola B."/>
        </authorList>
    </citation>
    <scope>NUCLEOTIDE SEQUENCE [LARGE SCALE GENOMIC DNA]</scope>
    <source>
        <strain evidence="3">Deep ocean</strain>
    </source>
</reference>
<dbReference type="Pfam" id="PF02018">
    <property type="entry name" value="CBM_4_9"/>
    <property type="match status" value="1"/>
</dbReference>
<evidence type="ECO:0000256" key="1">
    <source>
        <dbReference type="ARBA" id="ARBA00022801"/>
    </source>
</evidence>
<protein>
    <recommendedName>
        <fullName evidence="2">CBM-cenC domain-containing protein</fullName>
    </recommendedName>
</protein>
<dbReference type="GO" id="GO:0016798">
    <property type="term" value="F:hydrolase activity, acting on glycosyl bonds"/>
    <property type="evidence" value="ECO:0007669"/>
    <property type="project" value="InterPro"/>
</dbReference>
<sequence length="299" mass="32808">MSNIVQNSGFETGTLPPWTNVPNNSVIVDMVNPHTGTYAARFVGNTTSILLSQNLATTPGTTYTLSYWVAVDPVGNPGATFSVFWDGVLIPGSTISAVSLLPYTEFTFTVTATNVTTPLTFEVNIPRGTGIILLYLDDVSVVPQAICYSGESLVLAKNIITGEISEIEAKKIQSNLHEVYSVNDDKFIPVKLNIVTGPTDRYRLIKKDSLGENQPSQDFYVTAGHKIVIDGIETKARDIPQAKRVKVEPEMVYSICTDKHEPILVNNLPVVSWGLDEWLGSTKQKNIKWTNNKINTFGI</sequence>
<evidence type="ECO:0000259" key="2">
    <source>
        <dbReference type="Pfam" id="PF02018"/>
    </source>
</evidence>
<organism evidence="3">
    <name type="scientific">Tupanvirus deep ocean</name>
    <dbReference type="NCBI Taxonomy" id="2126984"/>
    <lineage>
        <taxon>Viruses</taxon>
        <taxon>Varidnaviria</taxon>
        <taxon>Bamfordvirae</taxon>
        <taxon>Nucleocytoviricota</taxon>
        <taxon>Megaviricetes</taxon>
        <taxon>Imitervirales</taxon>
        <taxon>Mimiviridae</taxon>
        <taxon>Megamimivirinae</taxon>
        <taxon>Tupanvirus</taxon>
        <taxon>Tupanvirus altamarinense</taxon>
    </lineage>
</organism>
<dbReference type="RefSeq" id="YP_010781068.1">
    <property type="nucleotide sequence ID" value="NC_075038.1"/>
</dbReference>
<name>A0A6N1NNH9_9VIRU</name>
<dbReference type="InterPro" id="IPR008979">
    <property type="entry name" value="Galactose-bd-like_sf"/>
</dbReference>
<dbReference type="PROSITE" id="PS50817">
    <property type="entry name" value="INTEIN_N_TER"/>
    <property type="match status" value="1"/>
</dbReference>
<feature type="domain" description="CBM-cenC" evidence="2">
    <location>
        <begin position="2"/>
        <end position="71"/>
    </location>
</feature>
<dbReference type="GeneID" id="80517759"/>
<dbReference type="SUPFAM" id="SSF49785">
    <property type="entry name" value="Galactose-binding domain-like"/>
    <property type="match status" value="1"/>
</dbReference>
<proteinExistence type="predicted"/>
<dbReference type="GO" id="GO:0016539">
    <property type="term" value="P:intein-mediated protein splicing"/>
    <property type="evidence" value="ECO:0007669"/>
    <property type="project" value="InterPro"/>
</dbReference>
<accession>A0A6N1NNH9</accession>
<evidence type="ECO:0000313" key="3">
    <source>
        <dbReference type="EMBL" id="QKU34437.1"/>
    </source>
</evidence>
<dbReference type="InterPro" id="IPR006141">
    <property type="entry name" value="Intein_N"/>
</dbReference>
<dbReference type="KEGG" id="vg:80517759"/>